<gene>
    <name evidence="3" type="ORF">GKO46_00465</name>
    <name evidence="4" type="ORF">GKO48_08755</name>
</gene>
<dbReference type="Proteomes" id="UP001219901">
    <property type="component" value="Chromosome"/>
</dbReference>
<feature type="domain" description="Microcystin LR degradation protein MlrC N-terminal" evidence="2">
    <location>
        <begin position="6"/>
        <end position="300"/>
    </location>
</feature>
<evidence type="ECO:0000313" key="5">
    <source>
        <dbReference type="Proteomes" id="UP001219901"/>
    </source>
</evidence>
<keyword evidence="5" id="KW-1185">Reference proteome</keyword>
<reference evidence="5" key="3">
    <citation type="submission" date="2023-06" db="EMBL/GenBank/DDBJ databases">
        <title>Pangenomics reveal diversification of enzyme families and niche specialization in globally abundant SAR202 bacteria.</title>
        <authorList>
            <person name="Saw J.H.W."/>
        </authorList>
    </citation>
    <scope>NUCLEOTIDE SEQUENCE [LARGE SCALE GENOMIC DNA]</scope>
    <source>
        <strain evidence="5">JH1073</strain>
    </source>
</reference>
<evidence type="ECO:0008006" key="7">
    <source>
        <dbReference type="Google" id="ProtNLM"/>
    </source>
</evidence>
<proteinExistence type="predicted"/>
<evidence type="ECO:0000259" key="1">
    <source>
        <dbReference type="Pfam" id="PF07171"/>
    </source>
</evidence>
<dbReference type="Proteomes" id="UP001321249">
    <property type="component" value="Unassembled WGS sequence"/>
</dbReference>
<accession>A0AAJ5ZEE1</accession>
<dbReference type="EMBL" id="CP046147">
    <property type="protein sequence ID" value="WFG39703.1"/>
    <property type="molecule type" value="Genomic_DNA"/>
</dbReference>
<protein>
    <recommendedName>
        <fullName evidence="7">M81 family metallopeptidase</fullName>
    </recommendedName>
</protein>
<evidence type="ECO:0000313" key="3">
    <source>
        <dbReference type="EMBL" id="MDG0865546.1"/>
    </source>
</evidence>
<reference evidence="4" key="2">
    <citation type="journal article" date="2023" name="Nat. Commun.">
        <title>Cultivation of marine bacteria of the SAR202 clade.</title>
        <authorList>
            <person name="Lim Y."/>
            <person name="Seo J.H."/>
            <person name="Giovannoni S.J."/>
            <person name="Kang I."/>
            <person name="Cho J.C."/>
        </authorList>
    </citation>
    <scope>NUCLEOTIDE SEQUENCE</scope>
    <source>
        <strain evidence="4">JH1073</strain>
    </source>
</reference>
<dbReference type="Pfam" id="PF07364">
    <property type="entry name" value="DUF1485"/>
    <property type="match status" value="1"/>
</dbReference>
<feature type="domain" description="Microcystin LR degradation protein MlrC C-terminal" evidence="1">
    <location>
        <begin position="316"/>
        <end position="494"/>
    </location>
</feature>
<name>A0AAJ5ZEE1_9CHLR</name>
<dbReference type="InterPro" id="IPR010799">
    <property type="entry name" value="MlrC_C"/>
</dbReference>
<reference evidence="5 6" key="1">
    <citation type="submission" date="2019-11" db="EMBL/GenBank/DDBJ databases">
        <authorList>
            <person name="Cho J.-C."/>
        </authorList>
    </citation>
    <scope>NUCLEOTIDE SEQUENCE [LARGE SCALE GENOMIC DNA]</scope>
    <source>
        <strain evidence="4 5">JH1073</strain>
        <strain evidence="3 6">JH702</strain>
    </source>
</reference>
<dbReference type="EMBL" id="WMBE01000001">
    <property type="protein sequence ID" value="MDG0865546.1"/>
    <property type="molecule type" value="Genomic_DNA"/>
</dbReference>
<dbReference type="RefSeq" id="WP_342823674.1">
    <property type="nucleotide sequence ID" value="NZ_CP046146.1"/>
</dbReference>
<dbReference type="InterPro" id="IPR015995">
    <property type="entry name" value="MlrC_N"/>
</dbReference>
<organism evidence="4 5">
    <name type="scientific">Candidatus Lucifugimonas marina</name>
    <dbReference type="NCBI Taxonomy" id="3038979"/>
    <lineage>
        <taxon>Bacteria</taxon>
        <taxon>Bacillati</taxon>
        <taxon>Chloroflexota</taxon>
        <taxon>Dehalococcoidia</taxon>
        <taxon>SAR202 cluster</taxon>
        <taxon>Candidatus Lucifugimonadales</taxon>
        <taxon>Candidatus Lucifugimonadaceae</taxon>
        <taxon>Candidatus Lucifugimonas</taxon>
    </lineage>
</organism>
<evidence type="ECO:0000313" key="6">
    <source>
        <dbReference type="Proteomes" id="UP001321249"/>
    </source>
</evidence>
<sequence length="511" mass="55739">MPKKLRIATLGIHHETNTFASNPTTMDSFKVSGMQTYAVQRGQQYYDMHERSSTSMAGFIQASKRLDFELVPLIFAATDPAGTISKEVFDTLGGEALEMLRDQGPFDGVLLNQMGAAVSEEYPDMDGELARRVREIVGTDVPVAMTLDLHANVSQQMADETDALVIYKTNPHTDAVPRAHDACDLVVRMARENWRPAKWLEQPPMVVGIFQHDTRDMPMKAVIDDLETVLAQPGIVGGSIGEGYPWSDVYENGLACYVLHEDSIKEAKKAARWIADRAWANRKELYEPVGPTPSEAVEYALKQAAAKPDDSGPIVLLDVGDNIGAGSSGDSTFLLAEAVKQGANSWLQTVRDTEAVDTCLRAGIGSTVTVEVGGKTDSLHGTPVELTGRITRISDGRFEDTGTVHAGWRFFDGGTTAVIESEEGPTVALVSTRVGNMSREQFYSLGYRPDDFDIVVAKGVVSPRPAYQPIAHEMVTVNTPGATSADMSTFDYKRVRDSLYPLDINAEFEHG</sequence>
<dbReference type="PIRSF" id="PIRSF012702">
    <property type="entry name" value="UCP012702"/>
    <property type="match status" value="1"/>
</dbReference>
<dbReference type="Pfam" id="PF07171">
    <property type="entry name" value="MlrC_C"/>
    <property type="match status" value="1"/>
</dbReference>
<evidence type="ECO:0000313" key="4">
    <source>
        <dbReference type="EMBL" id="WFG39703.1"/>
    </source>
</evidence>
<dbReference type="AlphaFoldDB" id="A0AAJ5ZEE1"/>
<dbReference type="InterPro" id="IPR009197">
    <property type="entry name" value="MlrC"/>
</dbReference>
<evidence type="ECO:0000259" key="2">
    <source>
        <dbReference type="Pfam" id="PF07364"/>
    </source>
</evidence>